<gene>
    <name evidence="4" type="ORF">B0J13DRAFT_590582</name>
</gene>
<evidence type="ECO:0000313" key="5">
    <source>
        <dbReference type="Proteomes" id="UP000717696"/>
    </source>
</evidence>
<feature type="compositionally biased region" description="Polar residues" evidence="1">
    <location>
        <begin position="282"/>
        <end position="298"/>
    </location>
</feature>
<organism evidence="4 5">
    <name type="scientific">Dactylonectria estremocensis</name>
    <dbReference type="NCBI Taxonomy" id="1079267"/>
    <lineage>
        <taxon>Eukaryota</taxon>
        <taxon>Fungi</taxon>
        <taxon>Dikarya</taxon>
        <taxon>Ascomycota</taxon>
        <taxon>Pezizomycotina</taxon>
        <taxon>Sordariomycetes</taxon>
        <taxon>Hypocreomycetidae</taxon>
        <taxon>Hypocreales</taxon>
        <taxon>Nectriaceae</taxon>
        <taxon>Dactylonectria</taxon>
    </lineage>
</organism>
<evidence type="ECO:0000256" key="2">
    <source>
        <dbReference type="SAM" id="Phobius"/>
    </source>
</evidence>
<sequence>MILPREYETPFNKAPLIRAIGALMMVFTILSAFTRIATRLVTIRTLKIDDYLVIVSTVMVIAQSMAVIAQGSHGLGKIDGLTTNQVSFILKGSYAADILFILALLLAKVSATRAIVDMAPRERRRPVFITEGIVIFWALSSTVAAAFKCSLPEPWDYINGQCFNHFAFWIYVDGFNIVTDLAMTGILFRMFMKLKTSTSKKILVISVFGSRILIIPPVICHMYYYKQATDSNNPMFSMWTPTVIIQVIQCLSVMTTCIPYLKPFMDSFDTGQMKASELPGTRGSNNRSRSGGHTTDQASRLRGNTAVGLSSVTTIATNASHRRQKYEMIDMDKSKDWGNKKKITSPTTTTACEAGRSWDGQSHTSQTVLVEQTWRVDVEHKAITPN</sequence>
<dbReference type="Pfam" id="PF20684">
    <property type="entry name" value="Fung_rhodopsin"/>
    <property type="match status" value="1"/>
</dbReference>
<dbReference type="PANTHER" id="PTHR38794:SF1">
    <property type="entry name" value="INTEGRAL MEMBRANE PROTEIN"/>
    <property type="match status" value="1"/>
</dbReference>
<feature type="region of interest" description="Disordered" evidence="1">
    <location>
        <begin position="275"/>
        <end position="303"/>
    </location>
</feature>
<feature type="transmembrane region" description="Helical" evidence="2">
    <location>
        <begin position="128"/>
        <end position="147"/>
    </location>
</feature>
<dbReference type="PANTHER" id="PTHR38794">
    <property type="entry name" value="INTEGRAL MEMBRANE PROTEIN"/>
    <property type="match status" value="1"/>
</dbReference>
<evidence type="ECO:0000313" key="4">
    <source>
        <dbReference type="EMBL" id="KAH7114531.1"/>
    </source>
</evidence>
<keyword evidence="2" id="KW-0812">Transmembrane</keyword>
<dbReference type="InterPro" id="IPR049326">
    <property type="entry name" value="Rhodopsin_dom_fungi"/>
</dbReference>
<reference evidence="4" key="1">
    <citation type="journal article" date="2021" name="Nat. Commun.">
        <title>Genetic determinants of endophytism in the Arabidopsis root mycobiome.</title>
        <authorList>
            <person name="Mesny F."/>
            <person name="Miyauchi S."/>
            <person name="Thiergart T."/>
            <person name="Pickel B."/>
            <person name="Atanasova L."/>
            <person name="Karlsson M."/>
            <person name="Huettel B."/>
            <person name="Barry K.W."/>
            <person name="Haridas S."/>
            <person name="Chen C."/>
            <person name="Bauer D."/>
            <person name="Andreopoulos W."/>
            <person name="Pangilinan J."/>
            <person name="LaButti K."/>
            <person name="Riley R."/>
            <person name="Lipzen A."/>
            <person name="Clum A."/>
            <person name="Drula E."/>
            <person name="Henrissat B."/>
            <person name="Kohler A."/>
            <person name="Grigoriev I.V."/>
            <person name="Martin F.M."/>
            <person name="Hacquard S."/>
        </authorList>
    </citation>
    <scope>NUCLEOTIDE SEQUENCE</scope>
    <source>
        <strain evidence="4">MPI-CAGE-AT-0021</strain>
    </source>
</reference>
<evidence type="ECO:0000256" key="1">
    <source>
        <dbReference type="SAM" id="MobiDB-lite"/>
    </source>
</evidence>
<dbReference type="Proteomes" id="UP000717696">
    <property type="component" value="Unassembled WGS sequence"/>
</dbReference>
<keyword evidence="2" id="KW-1133">Transmembrane helix</keyword>
<dbReference type="OrthoDB" id="3918601at2759"/>
<feature type="domain" description="Rhodopsin" evidence="3">
    <location>
        <begin position="35"/>
        <end position="265"/>
    </location>
</feature>
<dbReference type="EMBL" id="JAGMUU010000042">
    <property type="protein sequence ID" value="KAH7114531.1"/>
    <property type="molecule type" value="Genomic_DNA"/>
</dbReference>
<feature type="transmembrane region" description="Helical" evidence="2">
    <location>
        <begin position="236"/>
        <end position="261"/>
    </location>
</feature>
<keyword evidence="5" id="KW-1185">Reference proteome</keyword>
<accession>A0A9P9D8B4</accession>
<feature type="transmembrane region" description="Helical" evidence="2">
    <location>
        <begin position="202"/>
        <end position="224"/>
    </location>
</feature>
<feature type="transmembrane region" description="Helical" evidence="2">
    <location>
        <begin position="167"/>
        <end position="190"/>
    </location>
</feature>
<feature type="transmembrane region" description="Helical" evidence="2">
    <location>
        <begin position="16"/>
        <end position="38"/>
    </location>
</feature>
<evidence type="ECO:0000259" key="3">
    <source>
        <dbReference type="Pfam" id="PF20684"/>
    </source>
</evidence>
<feature type="transmembrane region" description="Helical" evidence="2">
    <location>
        <begin position="50"/>
        <end position="68"/>
    </location>
</feature>
<feature type="transmembrane region" description="Helical" evidence="2">
    <location>
        <begin position="88"/>
        <end position="107"/>
    </location>
</feature>
<comment type="caution">
    <text evidence="4">The sequence shown here is derived from an EMBL/GenBank/DDBJ whole genome shotgun (WGS) entry which is preliminary data.</text>
</comment>
<keyword evidence="2" id="KW-0472">Membrane</keyword>
<proteinExistence type="predicted"/>
<dbReference type="AlphaFoldDB" id="A0A9P9D8B4"/>
<protein>
    <recommendedName>
        <fullName evidence="3">Rhodopsin domain-containing protein</fullName>
    </recommendedName>
</protein>
<name>A0A9P9D8B4_9HYPO</name>